<keyword evidence="5" id="KW-0472">Membrane</keyword>
<feature type="domain" description="EamA" evidence="7">
    <location>
        <begin position="154"/>
        <end position="289"/>
    </location>
</feature>
<evidence type="ECO:0000313" key="9">
    <source>
        <dbReference type="Proteomes" id="UP000000238"/>
    </source>
</evidence>
<evidence type="ECO:0000256" key="3">
    <source>
        <dbReference type="ARBA" id="ARBA00022692"/>
    </source>
</evidence>
<comment type="subcellular location">
    <subcellularLocation>
        <location evidence="1">Cell membrane</location>
        <topology evidence="1">Multi-pass membrane protein</topology>
    </subcellularLocation>
</comment>
<proteinExistence type="predicted"/>
<feature type="region of interest" description="Disordered" evidence="6">
    <location>
        <begin position="296"/>
        <end position="323"/>
    </location>
</feature>
<sequence length="323" mass="34073">MWRNHPFAFGIIAITVAAILFGVAGALAKVLFHADISPLDLTAVRSIVACAVFSLAMLLTQPGVFRIKKSALPLLIATGLAFTAVNITFYYAISMISVAAAITLEYTAPFFVLLISVVSASRRVDARDVGIVALSVAGCFLLTGGEAELFSLNAGVLVGLACGLAFAVFNMLGNACKRRGVGATTVTLYAFLISSALWLAALPTLTVHEIDYSGDVILYIAFIAIIATIIPYWLLMYGLRHVDALPATIIGMFDPLVAGLVAYALVGERLTVVNMVGIGVIIVAVCLITIKEKNAPSSSQKNNAKKAPDESSGTLQEPTQNAY</sequence>
<keyword evidence="9" id="KW-1185">Reference proteome</keyword>
<evidence type="ECO:0000256" key="2">
    <source>
        <dbReference type="ARBA" id="ARBA00022475"/>
    </source>
</evidence>
<keyword evidence="2" id="KW-1003">Cell membrane</keyword>
<dbReference type="OrthoDB" id="9814238at2"/>
<dbReference type="InterPro" id="IPR000620">
    <property type="entry name" value="EamA_dom"/>
</dbReference>
<feature type="compositionally biased region" description="Polar residues" evidence="6">
    <location>
        <begin position="311"/>
        <end position="323"/>
    </location>
</feature>
<dbReference type="PANTHER" id="PTHR42920:SF5">
    <property type="entry name" value="EAMA DOMAIN-CONTAINING PROTEIN"/>
    <property type="match status" value="1"/>
</dbReference>
<dbReference type="Pfam" id="PF00892">
    <property type="entry name" value="EamA"/>
    <property type="match status" value="2"/>
</dbReference>
<dbReference type="InterPro" id="IPR051258">
    <property type="entry name" value="Diverse_Substrate_Transporter"/>
</dbReference>
<evidence type="ECO:0000256" key="4">
    <source>
        <dbReference type="ARBA" id="ARBA00022989"/>
    </source>
</evidence>
<dbReference type="HOGENOM" id="CLU_033863_9_1_6"/>
<protein>
    <submittedName>
        <fullName evidence="8">Predicted permease, DMT superfamily</fullName>
    </submittedName>
</protein>
<gene>
    <name evidence="8" type="ordered locus">HCH_03620</name>
</gene>
<dbReference type="AlphaFoldDB" id="Q2SG64"/>
<dbReference type="SUPFAM" id="SSF103481">
    <property type="entry name" value="Multidrug resistance efflux transporter EmrE"/>
    <property type="match status" value="2"/>
</dbReference>
<name>Q2SG64_HAHCH</name>
<dbReference type="InterPro" id="IPR037185">
    <property type="entry name" value="EmrE-like"/>
</dbReference>
<evidence type="ECO:0000313" key="8">
    <source>
        <dbReference type="EMBL" id="ABC30360.1"/>
    </source>
</evidence>
<evidence type="ECO:0000259" key="7">
    <source>
        <dbReference type="Pfam" id="PF00892"/>
    </source>
</evidence>
<dbReference type="PANTHER" id="PTHR42920">
    <property type="entry name" value="OS03G0707200 PROTEIN-RELATED"/>
    <property type="match status" value="1"/>
</dbReference>
<accession>Q2SG64</accession>
<keyword evidence="4" id="KW-1133">Transmembrane helix</keyword>
<reference evidence="8 9" key="1">
    <citation type="journal article" date="2005" name="Nucleic Acids Res.">
        <title>Genomic blueprint of Hahella chejuensis, a marine microbe producing an algicidal agent.</title>
        <authorList>
            <person name="Jeong H."/>
            <person name="Yim J.H."/>
            <person name="Lee C."/>
            <person name="Choi S.-H."/>
            <person name="Park Y.K."/>
            <person name="Yoon S.H."/>
            <person name="Hur C.-G."/>
            <person name="Kang H.-Y."/>
            <person name="Kim D."/>
            <person name="Lee H.H."/>
            <person name="Park K.H."/>
            <person name="Park S.-H."/>
            <person name="Park H.-S."/>
            <person name="Lee H.K."/>
            <person name="Oh T.K."/>
            <person name="Kim J.F."/>
        </authorList>
    </citation>
    <scope>NUCLEOTIDE SEQUENCE [LARGE SCALE GENOMIC DNA]</scope>
    <source>
        <strain evidence="8 9">KCTC 2396</strain>
    </source>
</reference>
<organism evidence="8 9">
    <name type="scientific">Hahella chejuensis (strain KCTC 2396)</name>
    <dbReference type="NCBI Taxonomy" id="349521"/>
    <lineage>
        <taxon>Bacteria</taxon>
        <taxon>Pseudomonadati</taxon>
        <taxon>Pseudomonadota</taxon>
        <taxon>Gammaproteobacteria</taxon>
        <taxon>Oceanospirillales</taxon>
        <taxon>Hahellaceae</taxon>
        <taxon>Hahella</taxon>
    </lineage>
</organism>
<keyword evidence="3" id="KW-0812">Transmembrane</keyword>
<dbReference type="eggNOG" id="COG0697">
    <property type="taxonomic scope" value="Bacteria"/>
</dbReference>
<feature type="domain" description="EamA" evidence="7">
    <location>
        <begin position="9"/>
        <end position="143"/>
    </location>
</feature>
<dbReference type="STRING" id="349521.HCH_03620"/>
<evidence type="ECO:0000256" key="6">
    <source>
        <dbReference type="SAM" id="MobiDB-lite"/>
    </source>
</evidence>
<dbReference type="KEGG" id="hch:HCH_03620"/>
<dbReference type="Proteomes" id="UP000000238">
    <property type="component" value="Chromosome"/>
</dbReference>
<evidence type="ECO:0000256" key="1">
    <source>
        <dbReference type="ARBA" id="ARBA00004651"/>
    </source>
</evidence>
<dbReference type="RefSeq" id="WP_011397428.1">
    <property type="nucleotide sequence ID" value="NC_007645.1"/>
</dbReference>
<dbReference type="GO" id="GO:0005886">
    <property type="term" value="C:plasma membrane"/>
    <property type="evidence" value="ECO:0007669"/>
    <property type="project" value="UniProtKB-SubCell"/>
</dbReference>
<evidence type="ECO:0000256" key="5">
    <source>
        <dbReference type="ARBA" id="ARBA00023136"/>
    </source>
</evidence>
<dbReference type="EMBL" id="CP000155">
    <property type="protein sequence ID" value="ABC30360.1"/>
    <property type="molecule type" value="Genomic_DNA"/>
</dbReference>